<organism evidence="2 3">
    <name type="scientific">Dreissena polymorpha</name>
    <name type="common">Zebra mussel</name>
    <name type="synonym">Mytilus polymorpha</name>
    <dbReference type="NCBI Taxonomy" id="45954"/>
    <lineage>
        <taxon>Eukaryota</taxon>
        <taxon>Metazoa</taxon>
        <taxon>Spiralia</taxon>
        <taxon>Lophotrochozoa</taxon>
        <taxon>Mollusca</taxon>
        <taxon>Bivalvia</taxon>
        <taxon>Autobranchia</taxon>
        <taxon>Heteroconchia</taxon>
        <taxon>Euheterodonta</taxon>
        <taxon>Imparidentia</taxon>
        <taxon>Neoheterodontei</taxon>
        <taxon>Myida</taxon>
        <taxon>Dreissenoidea</taxon>
        <taxon>Dreissenidae</taxon>
        <taxon>Dreissena</taxon>
    </lineage>
</organism>
<evidence type="ECO:0000256" key="1">
    <source>
        <dbReference type="SAM" id="MobiDB-lite"/>
    </source>
</evidence>
<sequence>MSTLRIIPVLAGRPALANRDGPGLYRQKKKALESSVDPDETPHDAPSHQGLRCLLKGISLIWWRTRLEVWVLVPYRLLNFLPPGYTGAQRGTVGVAFLID</sequence>
<dbReference type="Proteomes" id="UP000828390">
    <property type="component" value="Unassembled WGS sequence"/>
</dbReference>
<accession>A0A9D4LRV0</accession>
<evidence type="ECO:0000313" key="2">
    <source>
        <dbReference type="EMBL" id="KAH3863558.1"/>
    </source>
</evidence>
<reference evidence="2" key="1">
    <citation type="journal article" date="2019" name="bioRxiv">
        <title>The Genome of the Zebra Mussel, Dreissena polymorpha: A Resource for Invasive Species Research.</title>
        <authorList>
            <person name="McCartney M.A."/>
            <person name="Auch B."/>
            <person name="Kono T."/>
            <person name="Mallez S."/>
            <person name="Zhang Y."/>
            <person name="Obille A."/>
            <person name="Becker A."/>
            <person name="Abrahante J.E."/>
            <person name="Garbe J."/>
            <person name="Badalamenti J.P."/>
            <person name="Herman A."/>
            <person name="Mangelson H."/>
            <person name="Liachko I."/>
            <person name="Sullivan S."/>
            <person name="Sone E.D."/>
            <person name="Koren S."/>
            <person name="Silverstein K.A.T."/>
            <person name="Beckman K.B."/>
            <person name="Gohl D.M."/>
        </authorList>
    </citation>
    <scope>NUCLEOTIDE SEQUENCE</scope>
    <source>
        <strain evidence="2">Duluth1</strain>
        <tissue evidence="2">Whole animal</tissue>
    </source>
</reference>
<protein>
    <submittedName>
        <fullName evidence="2">Uncharacterized protein</fullName>
    </submittedName>
</protein>
<dbReference type="AlphaFoldDB" id="A0A9D4LRV0"/>
<proteinExistence type="predicted"/>
<dbReference type="EMBL" id="JAIWYP010000002">
    <property type="protein sequence ID" value="KAH3863558.1"/>
    <property type="molecule type" value="Genomic_DNA"/>
</dbReference>
<reference evidence="2" key="2">
    <citation type="submission" date="2020-11" db="EMBL/GenBank/DDBJ databases">
        <authorList>
            <person name="McCartney M.A."/>
            <person name="Auch B."/>
            <person name="Kono T."/>
            <person name="Mallez S."/>
            <person name="Becker A."/>
            <person name="Gohl D.M."/>
            <person name="Silverstein K.A.T."/>
            <person name="Koren S."/>
            <person name="Bechman K.B."/>
            <person name="Herman A."/>
            <person name="Abrahante J.E."/>
            <person name="Garbe J."/>
        </authorList>
    </citation>
    <scope>NUCLEOTIDE SEQUENCE</scope>
    <source>
        <strain evidence="2">Duluth1</strain>
        <tissue evidence="2">Whole animal</tissue>
    </source>
</reference>
<evidence type="ECO:0000313" key="3">
    <source>
        <dbReference type="Proteomes" id="UP000828390"/>
    </source>
</evidence>
<keyword evidence="3" id="KW-1185">Reference proteome</keyword>
<name>A0A9D4LRV0_DREPO</name>
<feature type="region of interest" description="Disordered" evidence="1">
    <location>
        <begin position="20"/>
        <end position="47"/>
    </location>
</feature>
<gene>
    <name evidence="2" type="ORF">DPMN_026547</name>
</gene>
<comment type="caution">
    <text evidence="2">The sequence shown here is derived from an EMBL/GenBank/DDBJ whole genome shotgun (WGS) entry which is preliminary data.</text>
</comment>